<organism evidence="2 3">
    <name type="scientific">Zopfia rhizophila CBS 207.26</name>
    <dbReference type="NCBI Taxonomy" id="1314779"/>
    <lineage>
        <taxon>Eukaryota</taxon>
        <taxon>Fungi</taxon>
        <taxon>Dikarya</taxon>
        <taxon>Ascomycota</taxon>
        <taxon>Pezizomycotina</taxon>
        <taxon>Dothideomycetes</taxon>
        <taxon>Dothideomycetes incertae sedis</taxon>
        <taxon>Zopfiaceae</taxon>
        <taxon>Zopfia</taxon>
    </lineage>
</organism>
<feature type="transmembrane region" description="Helical" evidence="1">
    <location>
        <begin position="191"/>
        <end position="217"/>
    </location>
</feature>
<evidence type="ECO:0000313" key="3">
    <source>
        <dbReference type="Proteomes" id="UP000800200"/>
    </source>
</evidence>
<dbReference type="OrthoDB" id="4582561at2759"/>
<feature type="transmembrane region" description="Helical" evidence="1">
    <location>
        <begin position="321"/>
        <end position="337"/>
    </location>
</feature>
<reference evidence="2" key="1">
    <citation type="journal article" date="2020" name="Stud. Mycol.">
        <title>101 Dothideomycetes genomes: a test case for predicting lifestyles and emergence of pathogens.</title>
        <authorList>
            <person name="Haridas S."/>
            <person name="Albert R."/>
            <person name="Binder M."/>
            <person name="Bloem J."/>
            <person name="Labutti K."/>
            <person name="Salamov A."/>
            <person name="Andreopoulos B."/>
            <person name="Baker S."/>
            <person name="Barry K."/>
            <person name="Bills G."/>
            <person name="Bluhm B."/>
            <person name="Cannon C."/>
            <person name="Castanera R."/>
            <person name="Culley D."/>
            <person name="Daum C."/>
            <person name="Ezra D."/>
            <person name="Gonzalez J."/>
            <person name="Henrissat B."/>
            <person name="Kuo A."/>
            <person name="Liang C."/>
            <person name="Lipzen A."/>
            <person name="Lutzoni F."/>
            <person name="Magnuson J."/>
            <person name="Mondo S."/>
            <person name="Nolan M."/>
            <person name="Ohm R."/>
            <person name="Pangilinan J."/>
            <person name="Park H.-J."/>
            <person name="Ramirez L."/>
            <person name="Alfaro M."/>
            <person name="Sun H."/>
            <person name="Tritt A."/>
            <person name="Yoshinaga Y."/>
            <person name="Zwiers L.-H."/>
            <person name="Turgeon B."/>
            <person name="Goodwin S."/>
            <person name="Spatafora J."/>
            <person name="Crous P."/>
            <person name="Grigoriev I."/>
        </authorList>
    </citation>
    <scope>NUCLEOTIDE SEQUENCE</scope>
    <source>
        <strain evidence="2">CBS 207.26</strain>
    </source>
</reference>
<feature type="transmembrane region" description="Helical" evidence="1">
    <location>
        <begin position="492"/>
        <end position="512"/>
    </location>
</feature>
<protein>
    <submittedName>
        <fullName evidence="2">Uncharacterized protein</fullName>
    </submittedName>
</protein>
<feature type="transmembrane region" description="Helical" evidence="1">
    <location>
        <begin position="458"/>
        <end position="480"/>
    </location>
</feature>
<keyword evidence="1" id="KW-1133">Transmembrane helix</keyword>
<accession>A0A6A6DL72</accession>
<evidence type="ECO:0000256" key="1">
    <source>
        <dbReference type="SAM" id="Phobius"/>
    </source>
</evidence>
<keyword evidence="3" id="KW-1185">Reference proteome</keyword>
<feature type="transmembrane region" description="Helical" evidence="1">
    <location>
        <begin position="397"/>
        <end position="418"/>
    </location>
</feature>
<evidence type="ECO:0000313" key="2">
    <source>
        <dbReference type="EMBL" id="KAF2178336.1"/>
    </source>
</evidence>
<proteinExistence type="predicted"/>
<name>A0A6A6DL72_9PEZI</name>
<keyword evidence="1" id="KW-0812">Transmembrane</keyword>
<gene>
    <name evidence="2" type="ORF">K469DRAFT_643052</name>
</gene>
<keyword evidence="1" id="KW-0472">Membrane</keyword>
<dbReference type="AlphaFoldDB" id="A0A6A6DL72"/>
<sequence>MVNFSGEPIFCNGIGNSTTELRCCYANNQDSSLCREIFPTDSKLGEVCQSGDCIADCQKSGRLYGSLLQDDPFGIGNGQGPIHRYLTCVNVPAIASYSSQNMLNSNISSYVEPFISPNTTDEELKGVTSTVTACLTQTCKKSRNSPKCDQQCSAVNLLTNNTTPNVQGINDCLYTLCTGRYESLPYADADVIVIGVFSSYIMQCGFVFLLWAGLLAFEVFQRKWKPNSPVWSTPDEAEKATKETKARKHQNAFIKLLLEFHKAQCYFSGTLQIASLSYGVFETDILVTFMLIPLATNGVLPVIFTYLLLVHCGRATVDVRLLTITCWILSTIVYWILYTNLIPIDSNVNKTHAYQQFMYKLSAIPACGNNSALAVCPNNLALTKEPLDKASRKVRNLTPIIWVFSTFVLLSVLGFQGFRRFYKRKSHGYSIASNKSEQEAQNEDSNQTYTLRSGYSSALYWLASICFLAGIGMQLSLLAIGTSLNMMDRKHWSFGQIVAITIWVPPVIGYVYDEVIGFVPKWVSSSD</sequence>
<dbReference type="EMBL" id="ML994676">
    <property type="protein sequence ID" value="KAF2178336.1"/>
    <property type="molecule type" value="Genomic_DNA"/>
</dbReference>
<feature type="transmembrane region" description="Helical" evidence="1">
    <location>
        <begin position="287"/>
        <end position="309"/>
    </location>
</feature>
<dbReference type="Proteomes" id="UP000800200">
    <property type="component" value="Unassembled WGS sequence"/>
</dbReference>